<protein>
    <recommendedName>
        <fullName evidence="4">Secreted protein</fullName>
    </recommendedName>
</protein>
<sequence length="111" mass="11889">MSGKRCGRGLLVALAGEAGVAWLTMSAASPEVTTVFQVGMQPARSGRRKEEGRERPGPEAYFHCASTQSNRVARFPGTVHEFIGGCADIRQKGRPGQTGYSGDARQARRPV</sequence>
<dbReference type="EMBL" id="BMKG01000009">
    <property type="protein sequence ID" value="GGC01828.1"/>
    <property type="molecule type" value="Genomic_DNA"/>
</dbReference>
<comment type="caution">
    <text evidence="2">The sequence shown here is derived from an EMBL/GenBank/DDBJ whole genome shotgun (WGS) entry which is preliminary data.</text>
</comment>
<gene>
    <name evidence="2" type="ORF">GCM10011572_24720</name>
</gene>
<proteinExistence type="predicted"/>
<feature type="region of interest" description="Disordered" evidence="1">
    <location>
        <begin position="39"/>
        <end position="61"/>
    </location>
</feature>
<evidence type="ECO:0008006" key="4">
    <source>
        <dbReference type="Google" id="ProtNLM"/>
    </source>
</evidence>
<feature type="compositionally biased region" description="Basic and acidic residues" evidence="1">
    <location>
        <begin position="48"/>
        <end position="57"/>
    </location>
</feature>
<keyword evidence="3" id="KW-1185">Reference proteome</keyword>
<evidence type="ECO:0000313" key="2">
    <source>
        <dbReference type="EMBL" id="GGC01828.1"/>
    </source>
</evidence>
<accession>A0ABQ1KNG0</accession>
<name>A0ABQ1KNG0_9BURK</name>
<evidence type="ECO:0000256" key="1">
    <source>
        <dbReference type="SAM" id="MobiDB-lite"/>
    </source>
</evidence>
<dbReference type="Proteomes" id="UP000622638">
    <property type="component" value="Unassembled WGS sequence"/>
</dbReference>
<evidence type="ECO:0000313" key="3">
    <source>
        <dbReference type="Proteomes" id="UP000622638"/>
    </source>
</evidence>
<reference evidence="3" key="1">
    <citation type="journal article" date="2019" name="Int. J. Syst. Evol. Microbiol.">
        <title>The Global Catalogue of Microorganisms (GCM) 10K type strain sequencing project: providing services to taxonomists for standard genome sequencing and annotation.</title>
        <authorList>
            <consortium name="The Broad Institute Genomics Platform"/>
            <consortium name="The Broad Institute Genome Sequencing Center for Infectious Disease"/>
            <person name="Wu L."/>
            <person name="Ma J."/>
        </authorList>
    </citation>
    <scope>NUCLEOTIDE SEQUENCE [LARGE SCALE GENOMIC DNA]</scope>
    <source>
        <strain evidence="3">CGMCC 1.15931</strain>
    </source>
</reference>
<organism evidence="2 3">
    <name type="scientific">Pseudoduganella buxea</name>
    <dbReference type="NCBI Taxonomy" id="1949069"/>
    <lineage>
        <taxon>Bacteria</taxon>
        <taxon>Pseudomonadati</taxon>
        <taxon>Pseudomonadota</taxon>
        <taxon>Betaproteobacteria</taxon>
        <taxon>Burkholderiales</taxon>
        <taxon>Oxalobacteraceae</taxon>
        <taxon>Telluria group</taxon>
        <taxon>Pseudoduganella</taxon>
    </lineage>
</organism>
<feature type="region of interest" description="Disordered" evidence="1">
    <location>
        <begin position="90"/>
        <end position="111"/>
    </location>
</feature>